<evidence type="ECO:0000256" key="1">
    <source>
        <dbReference type="ARBA" id="ARBA00022741"/>
    </source>
</evidence>
<sequence length="127" mass="14885">MSDRIRNIALISSAGAGKTHALTLRFLFLYLNKRNYPLDSLYGITFTNEAAFEMKERILRYLNLLIENNPKSELEEDVIEYFQKYFPNLKERARHKKRYLLNNLSELNISTFHSLFASFLSTIPFAA</sequence>
<keyword evidence="1" id="KW-0547">Nucleotide-binding</keyword>
<keyword evidence="3" id="KW-0347">Helicase</keyword>
<dbReference type="AlphaFoldDB" id="A0A9C9EMM3"/>
<dbReference type="EMBL" id="DRIG01000082">
    <property type="protein sequence ID" value="HEC78963.1"/>
    <property type="molecule type" value="Genomic_DNA"/>
</dbReference>
<dbReference type="InterPro" id="IPR014016">
    <property type="entry name" value="UvrD-like_ATP-bd"/>
</dbReference>
<comment type="caution">
    <text evidence="6">The sequence shown here is derived from an EMBL/GenBank/DDBJ whole genome shotgun (WGS) entry which is preliminary data.</text>
</comment>
<dbReference type="GO" id="GO:0033202">
    <property type="term" value="C:DNA helicase complex"/>
    <property type="evidence" value="ECO:0007669"/>
    <property type="project" value="TreeGrafter"/>
</dbReference>
<evidence type="ECO:0000256" key="4">
    <source>
        <dbReference type="ARBA" id="ARBA00022840"/>
    </source>
</evidence>
<evidence type="ECO:0000256" key="3">
    <source>
        <dbReference type="ARBA" id="ARBA00022806"/>
    </source>
</evidence>
<gene>
    <name evidence="6" type="ORF">ENI34_07465</name>
</gene>
<proteinExistence type="predicted"/>
<dbReference type="SUPFAM" id="SSF52540">
    <property type="entry name" value="P-loop containing nucleoside triphosphate hydrolases"/>
    <property type="match status" value="1"/>
</dbReference>
<dbReference type="Pfam" id="PF00580">
    <property type="entry name" value="UvrD-helicase"/>
    <property type="match status" value="1"/>
</dbReference>
<dbReference type="GO" id="GO:0000725">
    <property type="term" value="P:recombinational repair"/>
    <property type="evidence" value="ECO:0007669"/>
    <property type="project" value="TreeGrafter"/>
</dbReference>
<evidence type="ECO:0000259" key="5">
    <source>
        <dbReference type="Pfam" id="PF00580"/>
    </source>
</evidence>
<evidence type="ECO:0000313" key="6">
    <source>
        <dbReference type="EMBL" id="HEC78963.1"/>
    </source>
</evidence>
<dbReference type="PANTHER" id="PTHR11070:SF2">
    <property type="entry name" value="ATP-DEPENDENT DNA HELICASE SRS2"/>
    <property type="match status" value="1"/>
</dbReference>
<dbReference type="InterPro" id="IPR000212">
    <property type="entry name" value="DNA_helicase_UvrD/REP"/>
</dbReference>
<name>A0A9C9EMM3_UNCW3</name>
<dbReference type="Gene3D" id="3.40.50.300">
    <property type="entry name" value="P-loop containing nucleotide triphosphate hydrolases"/>
    <property type="match status" value="1"/>
</dbReference>
<accession>A0A9C9EMM3</accession>
<dbReference type="GO" id="GO:0003677">
    <property type="term" value="F:DNA binding"/>
    <property type="evidence" value="ECO:0007669"/>
    <property type="project" value="InterPro"/>
</dbReference>
<keyword evidence="2" id="KW-0378">Hydrolase</keyword>
<dbReference type="GO" id="GO:0005829">
    <property type="term" value="C:cytosol"/>
    <property type="evidence" value="ECO:0007669"/>
    <property type="project" value="TreeGrafter"/>
</dbReference>
<evidence type="ECO:0000256" key="2">
    <source>
        <dbReference type="ARBA" id="ARBA00022801"/>
    </source>
</evidence>
<reference evidence="6" key="1">
    <citation type="journal article" date="2020" name="mSystems">
        <title>Genome- and Community-Level Interaction Insights into Carbon Utilization and Element Cycling Functions of Hydrothermarchaeota in Hydrothermal Sediment.</title>
        <authorList>
            <person name="Zhou Z."/>
            <person name="Liu Y."/>
            <person name="Xu W."/>
            <person name="Pan J."/>
            <person name="Luo Z.H."/>
            <person name="Li M."/>
        </authorList>
    </citation>
    <scope>NUCLEOTIDE SEQUENCE</scope>
    <source>
        <strain evidence="6">HyVt-388</strain>
    </source>
</reference>
<feature type="domain" description="UvrD-like helicase ATP-binding" evidence="5">
    <location>
        <begin position="7"/>
        <end position="121"/>
    </location>
</feature>
<evidence type="ECO:0000313" key="7">
    <source>
        <dbReference type="Proteomes" id="UP000885826"/>
    </source>
</evidence>
<feature type="non-terminal residue" evidence="6">
    <location>
        <position position="127"/>
    </location>
</feature>
<protein>
    <recommendedName>
        <fullName evidence="5">UvrD-like helicase ATP-binding domain-containing protein</fullName>
    </recommendedName>
</protein>
<dbReference type="GO" id="GO:0043138">
    <property type="term" value="F:3'-5' DNA helicase activity"/>
    <property type="evidence" value="ECO:0007669"/>
    <property type="project" value="TreeGrafter"/>
</dbReference>
<keyword evidence="4" id="KW-0067">ATP-binding</keyword>
<organism evidence="6 7">
    <name type="scientific">candidate division WOR-3 bacterium</name>
    <dbReference type="NCBI Taxonomy" id="2052148"/>
    <lineage>
        <taxon>Bacteria</taxon>
        <taxon>Bacteria division WOR-3</taxon>
    </lineage>
</organism>
<dbReference type="Proteomes" id="UP000885826">
    <property type="component" value="Unassembled WGS sequence"/>
</dbReference>
<dbReference type="PANTHER" id="PTHR11070">
    <property type="entry name" value="UVRD / RECB / PCRA DNA HELICASE FAMILY MEMBER"/>
    <property type="match status" value="1"/>
</dbReference>
<dbReference type="GO" id="GO:0005524">
    <property type="term" value="F:ATP binding"/>
    <property type="evidence" value="ECO:0007669"/>
    <property type="project" value="UniProtKB-KW"/>
</dbReference>
<dbReference type="GO" id="GO:0016787">
    <property type="term" value="F:hydrolase activity"/>
    <property type="evidence" value="ECO:0007669"/>
    <property type="project" value="UniProtKB-KW"/>
</dbReference>
<dbReference type="InterPro" id="IPR027417">
    <property type="entry name" value="P-loop_NTPase"/>
</dbReference>